<evidence type="ECO:0000256" key="3">
    <source>
        <dbReference type="ARBA" id="ARBA00022723"/>
    </source>
</evidence>
<feature type="binding site" evidence="9">
    <location>
        <begin position="26"/>
        <end position="30"/>
    </location>
    <ligand>
        <name>4-amino-2-methyl-5-(diphosphooxymethyl)pyrimidine</name>
        <dbReference type="ChEBI" id="CHEBI:57841"/>
    </ligand>
</feature>
<name>A0ABU5ZHK5_9BACL</name>
<dbReference type="EC" id="2.5.1.3" evidence="9"/>
<feature type="domain" description="Thiamine phosphate synthase/TenI" evidence="12">
    <location>
        <begin position="5"/>
        <end position="180"/>
    </location>
</feature>
<evidence type="ECO:0000259" key="12">
    <source>
        <dbReference type="Pfam" id="PF02581"/>
    </source>
</evidence>
<evidence type="ECO:0000313" key="14">
    <source>
        <dbReference type="Proteomes" id="UP001310386"/>
    </source>
</evidence>
<dbReference type="Pfam" id="PF02581">
    <property type="entry name" value="TMP-TENI"/>
    <property type="match status" value="1"/>
</dbReference>
<comment type="similarity">
    <text evidence="9 10">Belongs to the thiamine-phosphate synthase family.</text>
</comment>
<feature type="binding site" evidence="9">
    <location>
        <begin position="125"/>
        <end position="127"/>
    </location>
    <ligand>
        <name>2-[(2R,5Z)-2-carboxy-4-methylthiazol-5(2H)-ylidene]ethyl phosphate</name>
        <dbReference type="ChEBI" id="CHEBI:62899"/>
    </ligand>
</feature>
<feature type="binding site" evidence="9">
    <location>
        <position position="81"/>
    </location>
    <ligand>
        <name>Mg(2+)</name>
        <dbReference type="ChEBI" id="CHEBI:18420"/>
    </ligand>
</feature>
<evidence type="ECO:0000256" key="1">
    <source>
        <dbReference type="ARBA" id="ARBA00005165"/>
    </source>
</evidence>
<feature type="binding site" evidence="9">
    <location>
        <position position="128"/>
    </location>
    <ligand>
        <name>4-amino-2-methyl-5-(diphosphooxymethyl)pyrimidine</name>
        <dbReference type="ChEBI" id="CHEBI:57841"/>
    </ligand>
</feature>
<dbReference type="InterPro" id="IPR036206">
    <property type="entry name" value="ThiamineP_synth_sf"/>
</dbReference>
<dbReference type="CDD" id="cd00564">
    <property type="entry name" value="TMP_TenI"/>
    <property type="match status" value="1"/>
</dbReference>
<organism evidence="13 14">
    <name type="scientific">Ferviditalea candida</name>
    <dbReference type="NCBI Taxonomy" id="3108399"/>
    <lineage>
        <taxon>Bacteria</taxon>
        <taxon>Bacillati</taxon>
        <taxon>Bacillota</taxon>
        <taxon>Bacilli</taxon>
        <taxon>Bacillales</taxon>
        <taxon>Paenibacillaceae</taxon>
        <taxon>Ferviditalea</taxon>
    </lineage>
</organism>
<dbReference type="Gene3D" id="3.20.20.70">
    <property type="entry name" value="Aldolase class I"/>
    <property type="match status" value="1"/>
</dbReference>
<evidence type="ECO:0000256" key="8">
    <source>
        <dbReference type="ARBA" id="ARBA00047883"/>
    </source>
</evidence>
<comment type="catalytic activity">
    <reaction evidence="6 9 10">
        <text>4-methyl-5-(2-phosphooxyethyl)-thiazole + 4-amino-2-methyl-5-(diphosphooxymethyl)pyrimidine + H(+) = thiamine phosphate + diphosphate</text>
        <dbReference type="Rhea" id="RHEA:22328"/>
        <dbReference type="ChEBI" id="CHEBI:15378"/>
        <dbReference type="ChEBI" id="CHEBI:33019"/>
        <dbReference type="ChEBI" id="CHEBI:37575"/>
        <dbReference type="ChEBI" id="CHEBI:57841"/>
        <dbReference type="ChEBI" id="CHEBI:58296"/>
        <dbReference type="EC" id="2.5.1.3"/>
    </reaction>
</comment>
<dbReference type="PANTHER" id="PTHR20857:SF15">
    <property type="entry name" value="THIAMINE-PHOSPHATE SYNTHASE"/>
    <property type="match status" value="1"/>
</dbReference>
<dbReference type="EMBL" id="JAYJLD010000012">
    <property type="protein sequence ID" value="MEB3101975.1"/>
    <property type="molecule type" value="Genomic_DNA"/>
</dbReference>
<gene>
    <name evidence="9 13" type="primary">thiE</name>
    <name evidence="13" type="ORF">VF724_09900</name>
</gene>
<dbReference type="InterPro" id="IPR013785">
    <property type="entry name" value="Aldolase_TIM"/>
</dbReference>
<protein>
    <recommendedName>
        <fullName evidence="9">Thiamine-phosphate synthase</fullName>
        <shortName evidence="9">TP synthase</shortName>
        <shortName evidence="9">TPS</shortName>
        <ecNumber evidence="9">2.5.1.3</ecNumber>
    </recommendedName>
    <alternativeName>
        <fullName evidence="9">Thiamine-phosphate pyrophosphorylase</fullName>
        <shortName evidence="9">TMP pyrophosphorylase</shortName>
        <shortName evidence="9">TMP-PPase</shortName>
    </alternativeName>
</protein>
<keyword evidence="4 9" id="KW-0460">Magnesium</keyword>
<dbReference type="PANTHER" id="PTHR20857">
    <property type="entry name" value="THIAMINE-PHOSPHATE PYROPHOSPHORYLASE"/>
    <property type="match status" value="1"/>
</dbReference>
<sequence length="211" mass="22074">MGSANCLRDPLETARHAIQGGVGLIQFREKGPGCLEGAEKIRLAQELQAICRENGVPFIVNDDLELACMLDADGIHIGQEDEPMERVRRSMSGKIVGVSVHNLAEAVQAVRDGADYLGAGPMYPTATKKDAREVQGPALIRELRAGGITAPLIGIGGINPANAGCVIHAGADGIAVITAVTAADSPYAAAEQLSRAMLNELQTGRQPEEDG</sequence>
<accession>A0ABU5ZHK5</accession>
<dbReference type="InterPro" id="IPR034291">
    <property type="entry name" value="TMP_synthase"/>
</dbReference>
<feature type="binding site" evidence="9">
    <location>
        <position position="99"/>
    </location>
    <ligand>
        <name>4-amino-2-methyl-5-(diphosphooxymethyl)pyrimidine</name>
        <dbReference type="ChEBI" id="CHEBI:57841"/>
    </ligand>
</feature>
<feature type="binding site" evidence="9">
    <location>
        <position position="61"/>
    </location>
    <ligand>
        <name>4-amino-2-methyl-5-(diphosphooxymethyl)pyrimidine</name>
        <dbReference type="ChEBI" id="CHEBI:57841"/>
    </ligand>
</feature>
<keyword evidence="3 9" id="KW-0479">Metal-binding</keyword>
<dbReference type="RefSeq" id="WP_371754164.1">
    <property type="nucleotide sequence ID" value="NZ_JAYJLD010000012.1"/>
</dbReference>
<keyword evidence="2 9" id="KW-0808">Transferase</keyword>
<dbReference type="NCBIfam" id="TIGR00693">
    <property type="entry name" value="thiE"/>
    <property type="match status" value="1"/>
</dbReference>
<feature type="binding site" evidence="9">
    <location>
        <begin position="177"/>
        <end position="178"/>
    </location>
    <ligand>
        <name>2-[(2R,5Z)-2-carboxy-4-methylthiazol-5(2H)-ylidene]ethyl phosphate</name>
        <dbReference type="ChEBI" id="CHEBI:62899"/>
    </ligand>
</feature>
<feature type="binding site" evidence="9">
    <location>
        <position position="157"/>
    </location>
    <ligand>
        <name>2-[(2R,5Z)-2-carboxy-4-methylthiazol-5(2H)-ylidene]ethyl phosphate</name>
        <dbReference type="ChEBI" id="CHEBI:62899"/>
    </ligand>
</feature>
<comment type="cofactor">
    <cofactor evidence="9">
        <name>Mg(2+)</name>
        <dbReference type="ChEBI" id="CHEBI:18420"/>
    </cofactor>
    <text evidence="9">Binds 1 Mg(2+) ion per subunit.</text>
</comment>
<comment type="caution">
    <text evidence="13">The sequence shown here is derived from an EMBL/GenBank/DDBJ whole genome shotgun (WGS) entry which is preliminary data.</text>
</comment>
<comment type="catalytic activity">
    <reaction evidence="8 9 10">
        <text>2-[(2R,5Z)-2-carboxy-4-methylthiazol-5(2H)-ylidene]ethyl phosphate + 4-amino-2-methyl-5-(diphosphooxymethyl)pyrimidine + 2 H(+) = thiamine phosphate + CO2 + diphosphate</text>
        <dbReference type="Rhea" id="RHEA:47844"/>
        <dbReference type="ChEBI" id="CHEBI:15378"/>
        <dbReference type="ChEBI" id="CHEBI:16526"/>
        <dbReference type="ChEBI" id="CHEBI:33019"/>
        <dbReference type="ChEBI" id="CHEBI:37575"/>
        <dbReference type="ChEBI" id="CHEBI:57841"/>
        <dbReference type="ChEBI" id="CHEBI:62899"/>
        <dbReference type="EC" id="2.5.1.3"/>
    </reaction>
</comment>
<evidence type="ECO:0000256" key="2">
    <source>
        <dbReference type="ARBA" id="ARBA00022679"/>
    </source>
</evidence>
<feature type="binding site" evidence="9">
    <location>
        <position position="62"/>
    </location>
    <ligand>
        <name>Mg(2+)</name>
        <dbReference type="ChEBI" id="CHEBI:18420"/>
    </ligand>
</feature>
<evidence type="ECO:0000256" key="9">
    <source>
        <dbReference type="HAMAP-Rule" id="MF_00097"/>
    </source>
</evidence>
<evidence type="ECO:0000256" key="4">
    <source>
        <dbReference type="ARBA" id="ARBA00022842"/>
    </source>
</evidence>
<evidence type="ECO:0000256" key="10">
    <source>
        <dbReference type="RuleBase" id="RU003826"/>
    </source>
</evidence>
<dbReference type="InterPro" id="IPR022998">
    <property type="entry name" value="ThiamineP_synth_TenI"/>
</dbReference>
<dbReference type="SUPFAM" id="SSF51391">
    <property type="entry name" value="Thiamin phosphate synthase"/>
    <property type="match status" value="1"/>
</dbReference>
<keyword evidence="5 9" id="KW-0784">Thiamine biosynthesis</keyword>
<evidence type="ECO:0000256" key="6">
    <source>
        <dbReference type="ARBA" id="ARBA00047334"/>
    </source>
</evidence>
<proteinExistence type="inferred from homology"/>
<evidence type="ECO:0000256" key="11">
    <source>
        <dbReference type="RuleBase" id="RU004253"/>
    </source>
</evidence>
<evidence type="ECO:0000256" key="7">
    <source>
        <dbReference type="ARBA" id="ARBA00047851"/>
    </source>
</evidence>
<comment type="pathway">
    <text evidence="1 9 11">Cofactor biosynthesis; thiamine diphosphate biosynthesis; thiamine phosphate from 4-amino-2-methyl-5-diphosphomethylpyrimidine and 4-methyl-5-(2-phosphoethyl)-thiazole: step 1/1.</text>
</comment>
<comment type="function">
    <text evidence="9">Condenses 4-methyl-5-(beta-hydroxyethyl)thiazole monophosphate (THZ-P) and 2-methyl-4-amino-5-hydroxymethyl pyrimidine pyrophosphate (HMP-PP) to form thiamine monophosphate (TMP).</text>
</comment>
<dbReference type="GO" id="GO:0004789">
    <property type="term" value="F:thiamine-phosphate diphosphorylase activity"/>
    <property type="evidence" value="ECO:0007669"/>
    <property type="project" value="UniProtKB-EC"/>
</dbReference>
<comment type="catalytic activity">
    <reaction evidence="7 9 10">
        <text>2-(2-carboxy-4-methylthiazol-5-yl)ethyl phosphate + 4-amino-2-methyl-5-(diphosphooxymethyl)pyrimidine + 2 H(+) = thiamine phosphate + CO2 + diphosphate</text>
        <dbReference type="Rhea" id="RHEA:47848"/>
        <dbReference type="ChEBI" id="CHEBI:15378"/>
        <dbReference type="ChEBI" id="CHEBI:16526"/>
        <dbReference type="ChEBI" id="CHEBI:33019"/>
        <dbReference type="ChEBI" id="CHEBI:37575"/>
        <dbReference type="ChEBI" id="CHEBI:57841"/>
        <dbReference type="ChEBI" id="CHEBI:62890"/>
        <dbReference type="EC" id="2.5.1.3"/>
    </reaction>
</comment>
<reference evidence="13" key="1">
    <citation type="submission" date="2023-12" db="EMBL/GenBank/DDBJ databases">
        <title>Fervidustalea candida gen. nov., sp. nov., a novel member of the family Paenibacillaceae isolated from a geothermal area.</title>
        <authorList>
            <person name="Li W.-J."/>
            <person name="Jiao J.-Y."/>
            <person name="Chen Y."/>
        </authorList>
    </citation>
    <scope>NUCLEOTIDE SEQUENCE</scope>
    <source>
        <strain evidence="13">SYSU GA230002</strain>
    </source>
</reference>
<evidence type="ECO:0000313" key="13">
    <source>
        <dbReference type="EMBL" id="MEB3101975.1"/>
    </source>
</evidence>
<dbReference type="HAMAP" id="MF_00097">
    <property type="entry name" value="TMP_synthase"/>
    <property type="match status" value="1"/>
</dbReference>
<dbReference type="Proteomes" id="UP001310386">
    <property type="component" value="Unassembled WGS sequence"/>
</dbReference>
<keyword evidence="14" id="KW-1185">Reference proteome</keyword>
<evidence type="ECO:0000256" key="5">
    <source>
        <dbReference type="ARBA" id="ARBA00022977"/>
    </source>
</evidence>